<evidence type="ECO:0008006" key="9">
    <source>
        <dbReference type="Google" id="ProtNLM"/>
    </source>
</evidence>
<dbReference type="EMBL" id="GG745352">
    <property type="protein sequence ID" value="KNE67078.1"/>
    <property type="molecule type" value="Genomic_DNA"/>
</dbReference>
<keyword evidence="4 6" id="KW-0472">Membrane</keyword>
<reference evidence="8" key="2">
    <citation type="submission" date="2009-11" db="EMBL/GenBank/DDBJ databases">
        <title>The Genome Sequence of Allomyces macrogynus strain ATCC 38327.</title>
        <authorList>
            <consortium name="The Broad Institute Genome Sequencing Platform"/>
            <person name="Russ C."/>
            <person name="Cuomo C."/>
            <person name="Shea T."/>
            <person name="Young S.K."/>
            <person name="Zeng Q."/>
            <person name="Koehrsen M."/>
            <person name="Haas B."/>
            <person name="Borodovsky M."/>
            <person name="Guigo R."/>
            <person name="Alvarado L."/>
            <person name="Berlin A."/>
            <person name="Borenstein D."/>
            <person name="Chen Z."/>
            <person name="Engels R."/>
            <person name="Freedman E."/>
            <person name="Gellesch M."/>
            <person name="Goldberg J."/>
            <person name="Griggs A."/>
            <person name="Gujja S."/>
            <person name="Heiman D."/>
            <person name="Hepburn T."/>
            <person name="Howarth C."/>
            <person name="Jen D."/>
            <person name="Larson L."/>
            <person name="Lewis B."/>
            <person name="Mehta T."/>
            <person name="Park D."/>
            <person name="Pearson M."/>
            <person name="Roberts A."/>
            <person name="Saif S."/>
            <person name="Shenoy N."/>
            <person name="Sisk P."/>
            <person name="Stolte C."/>
            <person name="Sykes S."/>
            <person name="Walk T."/>
            <person name="White J."/>
            <person name="Yandava C."/>
            <person name="Burger G."/>
            <person name="Gray M.W."/>
            <person name="Holland P.W.H."/>
            <person name="King N."/>
            <person name="Lang F.B.F."/>
            <person name="Roger A.J."/>
            <person name="Ruiz-Trillo I."/>
            <person name="Lander E."/>
            <person name="Nusbaum C."/>
        </authorList>
    </citation>
    <scope>NUCLEOTIDE SEQUENCE [LARGE SCALE GENOMIC DNA]</scope>
    <source>
        <strain evidence="8">ATCC 38327</strain>
    </source>
</reference>
<evidence type="ECO:0000313" key="8">
    <source>
        <dbReference type="Proteomes" id="UP000054350"/>
    </source>
</evidence>
<evidence type="ECO:0000256" key="2">
    <source>
        <dbReference type="ARBA" id="ARBA00022692"/>
    </source>
</evidence>
<dbReference type="PANTHER" id="PTHR23294">
    <property type="entry name" value="ET TRANSLATION PRODUCT-RELATED"/>
    <property type="match status" value="1"/>
</dbReference>
<evidence type="ECO:0000256" key="5">
    <source>
        <dbReference type="ARBA" id="ARBA00023180"/>
    </source>
</evidence>
<feature type="transmembrane region" description="Helical" evidence="6">
    <location>
        <begin position="5"/>
        <end position="24"/>
    </location>
</feature>
<evidence type="ECO:0000313" key="7">
    <source>
        <dbReference type="EMBL" id="KNE67078.1"/>
    </source>
</evidence>
<evidence type="ECO:0000256" key="6">
    <source>
        <dbReference type="SAM" id="Phobius"/>
    </source>
</evidence>
<dbReference type="OrthoDB" id="196103at2759"/>
<evidence type="ECO:0000256" key="1">
    <source>
        <dbReference type="ARBA" id="ARBA00004141"/>
    </source>
</evidence>
<dbReference type="GO" id="GO:0016020">
    <property type="term" value="C:membrane"/>
    <property type="evidence" value="ECO:0007669"/>
    <property type="project" value="UniProtKB-SubCell"/>
</dbReference>
<keyword evidence="5" id="KW-0325">Glycoprotein</keyword>
<feature type="transmembrane region" description="Helical" evidence="6">
    <location>
        <begin position="157"/>
        <end position="176"/>
    </location>
</feature>
<dbReference type="Proteomes" id="UP000054350">
    <property type="component" value="Unassembled WGS sequence"/>
</dbReference>
<name>A0A0L0SWZ8_ALLM3</name>
<dbReference type="InterPro" id="IPR051617">
    <property type="entry name" value="UNC-93-like_regulator"/>
</dbReference>
<evidence type="ECO:0000256" key="4">
    <source>
        <dbReference type="ARBA" id="ARBA00023136"/>
    </source>
</evidence>
<evidence type="ECO:0000256" key="3">
    <source>
        <dbReference type="ARBA" id="ARBA00022989"/>
    </source>
</evidence>
<dbReference type="AlphaFoldDB" id="A0A0L0SWZ8"/>
<keyword evidence="3 6" id="KW-1133">Transmembrane helix</keyword>
<proteinExistence type="predicted"/>
<accession>A0A0L0SWZ8</accession>
<reference evidence="7 8" key="1">
    <citation type="submission" date="2009-11" db="EMBL/GenBank/DDBJ databases">
        <title>Annotation of Allomyces macrogynus ATCC 38327.</title>
        <authorList>
            <consortium name="The Broad Institute Genome Sequencing Platform"/>
            <person name="Russ C."/>
            <person name="Cuomo C."/>
            <person name="Burger G."/>
            <person name="Gray M.W."/>
            <person name="Holland P.W.H."/>
            <person name="King N."/>
            <person name="Lang F.B.F."/>
            <person name="Roger A.J."/>
            <person name="Ruiz-Trillo I."/>
            <person name="Young S.K."/>
            <person name="Zeng Q."/>
            <person name="Gargeya S."/>
            <person name="Fitzgerald M."/>
            <person name="Haas B."/>
            <person name="Abouelleil A."/>
            <person name="Alvarado L."/>
            <person name="Arachchi H.M."/>
            <person name="Berlin A."/>
            <person name="Chapman S.B."/>
            <person name="Gearin G."/>
            <person name="Goldberg J."/>
            <person name="Griggs A."/>
            <person name="Gujja S."/>
            <person name="Hansen M."/>
            <person name="Heiman D."/>
            <person name="Howarth C."/>
            <person name="Larimer J."/>
            <person name="Lui A."/>
            <person name="MacDonald P.J.P."/>
            <person name="McCowen C."/>
            <person name="Montmayeur A."/>
            <person name="Murphy C."/>
            <person name="Neiman D."/>
            <person name="Pearson M."/>
            <person name="Priest M."/>
            <person name="Roberts A."/>
            <person name="Saif S."/>
            <person name="Shea T."/>
            <person name="Sisk P."/>
            <person name="Stolte C."/>
            <person name="Sykes S."/>
            <person name="Wortman J."/>
            <person name="Nusbaum C."/>
            <person name="Birren B."/>
        </authorList>
    </citation>
    <scope>NUCLEOTIDE SEQUENCE [LARGE SCALE GENOMIC DNA]</scope>
    <source>
        <strain evidence="7 8">ATCC 38327</strain>
    </source>
</reference>
<feature type="transmembrane region" description="Helical" evidence="6">
    <location>
        <begin position="44"/>
        <end position="61"/>
    </location>
</feature>
<dbReference type="InterPro" id="IPR010291">
    <property type="entry name" value="Ion_channel_UNC-93"/>
</dbReference>
<dbReference type="Pfam" id="PF05978">
    <property type="entry name" value="UNC-93"/>
    <property type="match status" value="1"/>
</dbReference>
<comment type="subcellular location">
    <subcellularLocation>
        <location evidence="1">Membrane</location>
        <topology evidence="1">Multi-pass membrane protein</topology>
    </subcellularLocation>
</comment>
<feature type="transmembrane region" description="Helical" evidence="6">
    <location>
        <begin position="129"/>
        <end position="150"/>
    </location>
</feature>
<sequence length="298" mass="31466">MSKRWATFQVVWLGIGFFLIFVAFNVAESMITTLYPSQGSNTLAVIYSSFTVGSICPSYLTPRVDVRILFVLFGAAYAIFIAALTWGVVATYILAVINGASGGIPLFHQDSLITVQAAESAVPIGQLTAIFLVFYETTTIVGNLVLFALLRTCLPRSTILSIFAIVAGVGTAWLAFLRPPNNGIVAVADAGSDQSLFVKIRTMVNVARARPMAAALPPILCNGALLSLAFTNAPTFIPPSILASNLENLPLMLVAFDIASAVTAPAVGKAYDVGSCTVRTLAYGAAYAAILTVPQMTD</sequence>
<dbReference type="PANTHER" id="PTHR23294:SF0">
    <property type="entry name" value="UNC93-LIKE PROTEIN MFSD11"/>
    <property type="match status" value="1"/>
</dbReference>
<protein>
    <recommendedName>
        <fullName evidence="9">Major facilitator superfamily (MFS) profile domain-containing protein</fullName>
    </recommendedName>
</protein>
<feature type="transmembrane region" description="Helical" evidence="6">
    <location>
        <begin position="68"/>
        <end position="97"/>
    </location>
</feature>
<keyword evidence="8" id="KW-1185">Reference proteome</keyword>
<keyword evidence="2 6" id="KW-0812">Transmembrane</keyword>
<gene>
    <name evidence="7" type="ORF">AMAG_12153</name>
</gene>
<organism evidence="7 8">
    <name type="scientific">Allomyces macrogynus (strain ATCC 38327)</name>
    <name type="common">Allomyces javanicus var. macrogynus</name>
    <dbReference type="NCBI Taxonomy" id="578462"/>
    <lineage>
        <taxon>Eukaryota</taxon>
        <taxon>Fungi</taxon>
        <taxon>Fungi incertae sedis</taxon>
        <taxon>Blastocladiomycota</taxon>
        <taxon>Blastocladiomycetes</taxon>
        <taxon>Blastocladiales</taxon>
        <taxon>Blastocladiaceae</taxon>
        <taxon>Allomyces</taxon>
    </lineage>
</organism>
<dbReference type="VEuPathDB" id="FungiDB:AMAG_12153"/>